<dbReference type="EMBL" id="JACHKT010000007">
    <property type="protein sequence ID" value="MBB6002674.1"/>
    <property type="molecule type" value="Genomic_DNA"/>
</dbReference>
<dbReference type="Proteomes" id="UP000524404">
    <property type="component" value="Unassembled WGS sequence"/>
</dbReference>
<evidence type="ECO:0000313" key="2">
    <source>
        <dbReference type="Proteomes" id="UP000524404"/>
    </source>
</evidence>
<name>A0A841EKF2_9BACT</name>
<dbReference type="AlphaFoldDB" id="A0A841EKF2"/>
<organism evidence="1 2">
    <name type="scientific">Arcicella rosea</name>
    <dbReference type="NCBI Taxonomy" id="502909"/>
    <lineage>
        <taxon>Bacteria</taxon>
        <taxon>Pseudomonadati</taxon>
        <taxon>Bacteroidota</taxon>
        <taxon>Cytophagia</taxon>
        <taxon>Cytophagales</taxon>
        <taxon>Flectobacillaceae</taxon>
        <taxon>Arcicella</taxon>
    </lineage>
</organism>
<accession>A0A841EKF2</accession>
<protein>
    <submittedName>
        <fullName evidence="1">Uncharacterized protein</fullName>
    </submittedName>
</protein>
<evidence type="ECO:0000313" key="1">
    <source>
        <dbReference type="EMBL" id="MBB6002674.1"/>
    </source>
</evidence>
<keyword evidence="2" id="KW-1185">Reference proteome</keyword>
<gene>
    <name evidence="1" type="ORF">HNP25_001326</name>
</gene>
<dbReference type="RefSeq" id="WP_184132165.1">
    <property type="nucleotide sequence ID" value="NZ_JACHKT010000007.1"/>
</dbReference>
<reference evidence="1 2" key="1">
    <citation type="submission" date="2020-08" db="EMBL/GenBank/DDBJ databases">
        <title>Functional genomics of gut bacteria from endangered species of beetles.</title>
        <authorList>
            <person name="Carlos-Shanley C."/>
        </authorList>
    </citation>
    <scope>NUCLEOTIDE SEQUENCE [LARGE SCALE GENOMIC DNA]</scope>
    <source>
        <strain evidence="1 2">S00070</strain>
    </source>
</reference>
<comment type="caution">
    <text evidence="1">The sequence shown here is derived from an EMBL/GenBank/DDBJ whole genome shotgun (WGS) entry which is preliminary data.</text>
</comment>
<proteinExistence type="predicted"/>
<sequence length="139" mass="16470">MITLNDIHFPVFAIAINHTVSSIPNMSRLQRCTLATFKSGWYEDLKLYDSVGNLFIVEKVERVKIYFSIDLLFLNPFIQISLLLSNKLHTYDFDDLKKIIQDDIRNYPEYWDNINYKKGIMNEIRNSSNMENLYKAYSK</sequence>